<feature type="non-terminal residue" evidence="2">
    <location>
        <position position="131"/>
    </location>
</feature>
<accession>X1CDV4</accession>
<keyword evidence="1" id="KW-0812">Transmembrane</keyword>
<proteinExistence type="predicted"/>
<keyword evidence="1" id="KW-1133">Transmembrane helix</keyword>
<comment type="caution">
    <text evidence="2">The sequence shown here is derived from an EMBL/GenBank/DDBJ whole genome shotgun (WGS) entry which is preliminary data.</text>
</comment>
<feature type="transmembrane region" description="Helical" evidence="1">
    <location>
        <begin position="22"/>
        <end position="39"/>
    </location>
</feature>
<evidence type="ECO:0000256" key="1">
    <source>
        <dbReference type="SAM" id="Phobius"/>
    </source>
</evidence>
<gene>
    <name evidence="2" type="ORF">S01H4_63816</name>
</gene>
<evidence type="ECO:0000313" key="2">
    <source>
        <dbReference type="EMBL" id="GAH05817.1"/>
    </source>
</evidence>
<name>X1CDV4_9ZZZZ</name>
<protein>
    <submittedName>
        <fullName evidence="2">Uncharacterized protein</fullName>
    </submittedName>
</protein>
<dbReference type="AlphaFoldDB" id="X1CDV4"/>
<reference evidence="2" key="1">
    <citation type="journal article" date="2014" name="Front. Microbiol.">
        <title>High frequency of phylogenetically diverse reductive dehalogenase-homologous genes in deep subseafloor sedimentary metagenomes.</title>
        <authorList>
            <person name="Kawai M."/>
            <person name="Futagami T."/>
            <person name="Toyoda A."/>
            <person name="Takaki Y."/>
            <person name="Nishi S."/>
            <person name="Hori S."/>
            <person name="Arai W."/>
            <person name="Tsubouchi T."/>
            <person name="Morono Y."/>
            <person name="Uchiyama I."/>
            <person name="Ito T."/>
            <person name="Fujiyama A."/>
            <person name="Inagaki F."/>
            <person name="Takami H."/>
        </authorList>
    </citation>
    <scope>NUCLEOTIDE SEQUENCE</scope>
    <source>
        <strain evidence="2">Expedition CK06-06</strain>
    </source>
</reference>
<keyword evidence="1" id="KW-0472">Membrane</keyword>
<organism evidence="2">
    <name type="scientific">marine sediment metagenome</name>
    <dbReference type="NCBI Taxonomy" id="412755"/>
    <lineage>
        <taxon>unclassified sequences</taxon>
        <taxon>metagenomes</taxon>
        <taxon>ecological metagenomes</taxon>
    </lineage>
</organism>
<dbReference type="EMBL" id="BART01038502">
    <property type="protein sequence ID" value="GAH05817.1"/>
    <property type="molecule type" value="Genomic_DNA"/>
</dbReference>
<feature type="transmembrane region" description="Helical" evidence="1">
    <location>
        <begin position="51"/>
        <end position="73"/>
    </location>
</feature>
<sequence length="131" mass="14489">QLIFPPEVSADPLVPCPRHPDPLVVIGKVMLSFPLFLLVPSIRDDAGTRYVIWTVLASHHLLALVFAFGGYSFSVDAESFHGDAVRFATTGKFILGIDFEFYTQVMARLYRWAGFFRLGGASRLLGAQISV</sequence>
<feature type="non-terminal residue" evidence="2">
    <location>
        <position position="1"/>
    </location>
</feature>